<organism evidence="2">
    <name type="scientific">marine sediment metagenome</name>
    <dbReference type="NCBI Taxonomy" id="412755"/>
    <lineage>
        <taxon>unclassified sequences</taxon>
        <taxon>metagenomes</taxon>
        <taxon>ecological metagenomes</taxon>
    </lineage>
</organism>
<dbReference type="EMBL" id="LAZR01021830">
    <property type="protein sequence ID" value="KKL83979.1"/>
    <property type="molecule type" value="Genomic_DNA"/>
</dbReference>
<gene>
    <name evidence="2" type="ORF">LCGC14_1969340</name>
</gene>
<sequence>MTYAVEADVQERMARIAISDVSKVTSSQVTDIEAQIAAEIDSLLDYKGVSVPVTSPDWFVTRLQGLSADGTTSIVLKSFFPEAVGPGESPAYAFYESRYRRGLKMLEEYGAGESPTGPQSEFHTEGTPTDPLFPRDKVY</sequence>
<reference evidence="2" key="1">
    <citation type="journal article" date="2015" name="Nature">
        <title>Complex archaea that bridge the gap between prokaryotes and eukaryotes.</title>
        <authorList>
            <person name="Spang A."/>
            <person name="Saw J.H."/>
            <person name="Jorgensen S.L."/>
            <person name="Zaremba-Niedzwiedzka K."/>
            <person name="Martijn J."/>
            <person name="Lind A.E."/>
            <person name="van Eijk R."/>
            <person name="Schleper C."/>
            <person name="Guy L."/>
            <person name="Ettema T.J."/>
        </authorList>
    </citation>
    <scope>NUCLEOTIDE SEQUENCE</scope>
</reference>
<comment type="caution">
    <text evidence="2">The sequence shown here is derived from an EMBL/GenBank/DDBJ whole genome shotgun (WGS) entry which is preliminary data.</text>
</comment>
<name>A0A0F9FC85_9ZZZZ</name>
<dbReference type="AlphaFoldDB" id="A0A0F9FC85"/>
<evidence type="ECO:0000256" key="1">
    <source>
        <dbReference type="SAM" id="MobiDB-lite"/>
    </source>
</evidence>
<proteinExistence type="predicted"/>
<accession>A0A0F9FC85</accession>
<protein>
    <submittedName>
        <fullName evidence="2">Uncharacterized protein</fullName>
    </submittedName>
</protein>
<feature type="region of interest" description="Disordered" evidence="1">
    <location>
        <begin position="109"/>
        <end position="139"/>
    </location>
</feature>
<evidence type="ECO:0000313" key="2">
    <source>
        <dbReference type="EMBL" id="KKL83979.1"/>
    </source>
</evidence>